<reference evidence="11 12" key="1">
    <citation type="journal article" date="2016" name="Int. J. Syst. Evol. Microbiol.">
        <title>Chitinibacter fontanus sp. nov., isolated from a spring.</title>
        <authorList>
            <person name="Sheu S.Y."/>
            <person name="Li Y.S."/>
            <person name="Young C.C."/>
            <person name="Chen W.M."/>
        </authorList>
    </citation>
    <scope>NUCLEOTIDE SEQUENCE [LARGE SCALE GENOMIC DNA]</scope>
    <source>
        <strain evidence="11 12">STM-7</strain>
    </source>
</reference>
<dbReference type="KEGG" id="cfon:HZU75_09190"/>
<evidence type="ECO:0000313" key="11">
    <source>
        <dbReference type="EMBL" id="QLI81690.1"/>
    </source>
</evidence>
<feature type="signal peptide" evidence="9">
    <location>
        <begin position="1"/>
        <end position="23"/>
    </location>
</feature>
<name>A0A7D5ZJX0_9NEIS</name>
<dbReference type="InterPro" id="IPR013766">
    <property type="entry name" value="Thioredoxin_domain"/>
</dbReference>
<comment type="similarity">
    <text evidence="2">Belongs to the thioredoxin family. DsbA subfamily.</text>
</comment>
<dbReference type="PIRSF" id="PIRSF001488">
    <property type="entry name" value="Tdi_protein"/>
    <property type="match status" value="1"/>
</dbReference>
<gene>
    <name evidence="11" type="ORF">HZU75_09190</name>
</gene>
<evidence type="ECO:0000313" key="12">
    <source>
        <dbReference type="Proteomes" id="UP000510822"/>
    </source>
</evidence>
<evidence type="ECO:0000256" key="7">
    <source>
        <dbReference type="PIRNR" id="PIRNR001488"/>
    </source>
</evidence>
<dbReference type="Gene3D" id="3.40.30.10">
    <property type="entry name" value="Glutaredoxin"/>
    <property type="match status" value="2"/>
</dbReference>
<evidence type="ECO:0000256" key="3">
    <source>
        <dbReference type="ARBA" id="ARBA00022729"/>
    </source>
</evidence>
<dbReference type="InterPro" id="IPR036249">
    <property type="entry name" value="Thioredoxin-like_sf"/>
</dbReference>
<keyword evidence="6" id="KW-0676">Redox-active center</keyword>
<dbReference type="EMBL" id="CP058952">
    <property type="protein sequence ID" value="QLI81690.1"/>
    <property type="molecule type" value="Genomic_DNA"/>
</dbReference>
<keyword evidence="12" id="KW-1185">Reference proteome</keyword>
<keyword evidence="5 7" id="KW-1015">Disulfide bond</keyword>
<dbReference type="InterPro" id="IPR001853">
    <property type="entry name" value="DSBA-like_thioredoxin_dom"/>
</dbReference>
<evidence type="ECO:0000256" key="8">
    <source>
        <dbReference type="PIRSR" id="PIRSR001488-1"/>
    </source>
</evidence>
<dbReference type="Pfam" id="PF01323">
    <property type="entry name" value="DSBA"/>
    <property type="match status" value="1"/>
</dbReference>
<evidence type="ECO:0000256" key="1">
    <source>
        <dbReference type="ARBA" id="ARBA00004418"/>
    </source>
</evidence>
<evidence type="ECO:0000256" key="2">
    <source>
        <dbReference type="ARBA" id="ARBA00005791"/>
    </source>
</evidence>
<dbReference type="PANTHER" id="PTHR35891">
    <property type="entry name" value="THIOL:DISULFIDE INTERCHANGE PROTEIN DSBA"/>
    <property type="match status" value="1"/>
</dbReference>
<dbReference type="SUPFAM" id="SSF52833">
    <property type="entry name" value="Thioredoxin-like"/>
    <property type="match status" value="1"/>
</dbReference>
<evidence type="ECO:0000256" key="9">
    <source>
        <dbReference type="SAM" id="SignalP"/>
    </source>
</evidence>
<dbReference type="InterPro" id="IPR017937">
    <property type="entry name" value="Thioredoxin_CS"/>
</dbReference>
<dbReference type="PROSITE" id="PS51352">
    <property type="entry name" value="THIOREDOXIN_2"/>
    <property type="match status" value="1"/>
</dbReference>
<evidence type="ECO:0000256" key="4">
    <source>
        <dbReference type="ARBA" id="ARBA00022764"/>
    </source>
</evidence>
<dbReference type="AlphaFoldDB" id="A0A7D5ZJX0"/>
<dbReference type="PROSITE" id="PS00194">
    <property type="entry name" value="THIOREDOXIN_1"/>
    <property type="match status" value="1"/>
</dbReference>
<evidence type="ECO:0000259" key="10">
    <source>
        <dbReference type="PROSITE" id="PS51352"/>
    </source>
</evidence>
<organism evidence="11 12">
    <name type="scientific">Chitinibacter fontanus</name>
    <dbReference type="NCBI Taxonomy" id="1737446"/>
    <lineage>
        <taxon>Bacteria</taxon>
        <taxon>Pseudomonadati</taxon>
        <taxon>Pseudomonadota</taxon>
        <taxon>Betaproteobacteria</taxon>
        <taxon>Neisseriales</taxon>
        <taxon>Chitinibacteraceae</taxon>
        <taxon>Chitinibacter</taxon>
    </lineage>
</organism>
<dbReference type="RefSeq" id="WP_180305800.1">
    <property type="nucleotide sequence ID" value="NZ_CP058952.1"/>
</dbReference>
<proteinExistence type="inferred from homology"/>
<evidence type="ECO:0000256" key="6">
    <source>
        <dbReference type="ARBA" id="ARBA00023284"/>
    </source>
</evidence>
<sequence>MLKQWIKTFVVTASLLAATGAHAFTEGKDYKPLAQPQPIAVAGKQEVIEFFWYGCPHCFAIEPSVEAWEAKLPANVNFRRVHVMWDGRNDMEGHAKIFLALEAMGLTKKHQMAVFKAIQQDRIELRKEDVLFDWVKKQGIDVNKFKANYNGFSTKNQLNKLSELTKTYAVDGVPMFIVNGKWVTSPSMVGREDDTITKVINELLAKNKAPTAAKAKK</sequence>
<keyword evidence="3 9" id="KW-0732">Signal</keyword>
<dbReference type="InterPro" id="IPR050824">
    <property type="entry name" value="Thiol_disulfide_DsbA"/>
</dbReference>
<comment type="subcellular location">
    <subcellularLocation>
        <location evidence="1 7">Periplasm</location>
    </subcellularLocation>
</comment>
<keyword evidence="4 7" id="KW-0574">Periplasm</keyword>
<dbReference type="GO" id="GO:0015036">
    <property type="term" value="F:disulfide oxidoreductase activity"/>
    <property type="evidence" value="ECO:0007669"/>
    <property type="project" value="UniProtKB-ARBA"/>
</dbReference>
<dbReference type="CDD" id="cd03019">
    <property type="entry name" value="DsbA_DsbA"/>
    <property type="match status" value="1"/>
</dbReference>
<evidence type="ECO:0000256" key="5">
    <source>
        <dbReference type="ARBA" id="ARBA00023157"/>
    </source>
</evidence>
<dbReference type="PANTHER" id="PTHR35891:SF3">
    <property type="entry name" value="THIOL:DISULFIDE INTERCHANGE PROTEIN DSBL"/>
    <property type="match status" value="1"/>
</dbReference>
<dbReference type="GO" id="GO:0042597">
    <property type="term" value="C:periplasmic space"/>
    <property type="evidence" value="ECO:0007669"/>
    <property type="project" value="UniProtKB-SubCell"/>
</dbReference>
<feature type="domain" description="Thioredoxin" evidence="10">
    <location>
        <begin position="11"/>
        <end position="205"/>
    </location>
</feature>
<dbReference type="InterPro" id="IPR023205">
    <property type="entry name" value="DsbA/DsbL"/>
</dbReference>
<accession>A0A7D5ZJX0</accession>
<feature type="chain" id="PRO_5028934159" description="Thiol:disulfide interchange protein" evidence="9">
    <location>
        <begin position="24"/>
        <end position="217"/>
    </location>
</feature>
<dbReference type="Proteomes" id="UP000510822">
    <property type="component" value="Chromosome"/>
</dbReference>
<feature type="disulfide bond" description="Redox-active" evidence="8">
    <location>
        <begin position="55"/>
        <end position="58"/>
    </location>
</feature>
<protein>
    <recommendedName>
        <fullName evidence="7">Thiol:disulfide interchange protein</fullName>
    </recommendedName>
</protein>